<sequence>EATLQTGTKMISVPATISEAVLAAAIKAAMGAQTVQVHGLTVSAPLGFKWKPGAPTIVEEEEEEDSTEEDGEKKGPKPKSNKKKKQKKHTQKVANAKAKKEQKTSTSSKEAQAKEKKQDDQ</sequence>
<feature type="non-terminal residue" evidence="2">
    <location>
        <position position="1"/>
    </location>
</feature>
<organism evidence="2 3">
    <name type="scientific">Polarella glacialis</name>
    <name type="common">Dinoflagellate</name>
    <dbReference type="NCBI Taxonomy" id="89957"/>
    <lineage>
        <taxon>Eukaryota</taxon>
        <taxon>Sar</taxon>
        <taxon>Alveolata</taxon>
        <taxon>Dinophyceae</taxon>
        <taxon>Suessiales</taxon>
        <taxon>Suessiaceae</taxon>
        <taxon>Polarella</taxon>
    </lineage>
</organism>
<reference evidence="2" key="1">
    <citation type="submission" date="2021-02" db="EMBL/GenBank/DDBJ databases">
        <authorList>
            <person name="Dougan E. K."/>
            <person name="Rhodes N."/>
            <person name="Thang M."/>
            <person name="Chan C."/>
        </authorList>
    </citation>
    <scope>NUCLEOTIDE SEQUENCE</scope>
</reference>
<accession>A0A813J1H8</accession>
<evidence type="ECO:0000313" key="3">
    <source>
        <dbReference type="Proteomes" id="UP000626109"/>
    </source>
</evidence>
<gene>
    <name evidence="2" type="ORF">PGLA2088_LOCUS14965</name>
</gene>
<proteinExistence type="predicted"/>
<name>A0A813J1H8_POLGL</name>
<comment type="caution">
    <text evidence="2">The sequence shown here is derived from an EMBL/GenBank/DDBJ whole genome shotgun (WGS) entry which is preliminary data.</text>
</comment>
<feature type="compositionally biased region" description="Acidic residues" evidence="1">
    <location>
        <begin position="58"/>
        <end position="70"/>
    </location>
</feature>
<feature type="compositionally biased region" description="Basic residues" evidence="1">
    <location>
        <begin position="76"/>
        <end position="91"/>
    </location>
</feature>
<dbReference type="Proteomes" id="UP000626109">
    <property type="component" value="Unassembled WGS sequence"/>
</dbReference>
<evidence type="ECO:0000256" key="1">
    <source>
        <dbReference type="SAM" id="MobiDB-lite"/>
    </source>
</evidence>
<feature type="non-terminal residue" evidence="2">
    <location>
        <position position="121"/>
    </location>
</feature>
<protein>
    <submittedName>
        <fullName evidence="2">Uncharacterized protein</fullName>
    </submittedName>
</protein>
<dbReference type="AlphaFoldDB" id="A0A813J1H8"/>
<feature type="region of interest" description="Disordered" evidence="1">
    <location>
        <begin position="44"/>
        <end position="121"/>
    </location>
</feature>
<evidence type="ECO:0000313" key="2">
    <source>
        <dbReference type="EMBL" id="CAE8662633.1"/>
    </source>
</evidence>
<feature type="compositionally biased region" description="Basic and acidic residues" evidence="1">
    <location>
        <begin position="111"/>
        <end position="121"/>
    </location>
</feature>
<dbReference type="EMBL" id="CAJNNW010018266">
    <property type="protein sequence ID" value="CAE8662633.1"/>
    <property type="molecule type" value="Genomic_DNA"/>
</dbReference>